<evidence type="ECO:0000256" key="2">
    <source>
        <dbReference type="ARBA" id="ARBA00022679"/>
    </source>
</evidence>
<dbReference type="GO" id="GO:0051191">
    <property type="term" value="P:prosthetic group biosynthetic process"/>
    <property type="evidence" value="ECO:0007669"/>
    <property type="project" value="InterPro"/>
</dbReference>
<keyword evidence="3 5" id="KW-0548">Nucleotidyltransferase</keyword>
<dbReference type="EMBL" id="DVON01000027">
    <property type="protein sequence ID" value="HIV11734.1"/>
    <property type="molecule type" value="Genomic_DNA"/>
</dbReference>
<sequence>MEGHYSDLEEVLAFREHVYGLQRNFLKNMEQGCLVSFGMNIPGPVKTNSQIWKAYRLGRKKIEQRIRELGTEILADTSVEIRSGLATVYLLGVSDACVIKREMVKLEETYPLGRLFDIDVIGRDGLSVSRSQLGMVPRKCLLCDREAKLCARSRRHCIEDLQQAVCDLLDQEIEGEAK</sequence>
<evidence type="ECO:0000256" key="3">
    <source>
        <dbReference type="ARBA" id="ARBA00022695"/>
    </source>
</evidence>
<protein>
    <recommendedName>
        <fullName evidence="1">citrate lyase holo-[acyl-carrier protein] synthase</fullName>
        <ecNumber evidence="1">2.7.7.61</ecNumber>
    </recommendedName>
</protein>
<dbReference type="AlphaFoldDB" id="A0A9D1NRQ3"/>
<dbReference type="Pfam" id="PF03802">
    <property type="entry name" value="CitX"/>
    <property type="match status" value="1"/>
</dbReference>
<dbReference type="GO" id="GO:0016829">
    <property type="term" value="F:lyase activity"/>
    <property type="evidence" value="ECO:0007669"/>
    <property type="project" value="UniProtKB-KW"/>
</dbReference>
<dbReference type="GO" id="GO:0050519">
    <property type="term" value="F:holo-citrate lyase synthase activity"/>
    <property type="evidence" value="ECO:0007669"/>
    <property type="project" value="UniProtKB-EC"/>
</dbReference>
<evidence type="ECO:0000256" key="4">
    <source>
        <dbReference type="ARBA" id="ARBA00048574"/>
    </source>
</evidence>
<organism evidence="5 6">
    <name type="scientific">Candidatus Pullilachnospira stercoravium</name>
    <dbReference type="NCBI Taxonomy" id="2840913"/>
    <lineage>
        <taxon>Bacteria</taxon>
        <taxon>Bacillati</taxon>
        <taxon>Bacillota</taxon>
        <taxon>Clostridia</taxon>
        <taxon>Lachnospirales</taxon>
        <taxon>Lachnospiraceae</taxon>
        <taxon>Lachnospiraceae incertae sedis</taxon>
        <taxon>Candidatus Pullilachnospira</taxon>
    </lineage>
</organism>
<name>A0A9D1NRQ3_9FIRM</name>
<keyword evidence="2 5" id="KW-0808">Transferase</keyword>
<dbReference type="EC" id="2.7.7.61" evidence="1"/>
<dbReference type="Proteomes" id="UP000886723">
    <property type="component" value="Unassembled WGS sequence"/>
</dbReference>
<evidence type="ECO:0000313" key="5">
    <source>
        <dbReference type="EMBL" id="HIV11734.1"/>
    </source>
</evidence>
<evidence type="ECO:0000313" key="6">
    <source>
        <dbReference type="Proteomes" id="UP000886723"/>
    </source>
</evidence>
<reference evidence="5" key="1">
    <citation type="submission" date="2020-10" db="EMBL/GenBank/DDBJ databases">
        <authorList>
            <person name="Gilroy R."/>
        </authorList>
    </citation>
    <scope>NUCLEOTIDE SEQUENCE</scope>
    <source>
        <strain evidence="5">ChiBcec2-4451</strain>
    </source>
</reference>
<proteinExistence type="predicted"/>
<dbReference type="InterPro" id="IPR005551">
    <property type="entry name" value="CitX"/>
</dbReference>
<evidence type="ECO:0000256" key="1">
    <source>
        <dbReference type="ARBA" id="ARBA00012524"/>
    </source>
</evidence>
<comment type="caution">
    <text evidence="5">The sequence shown here is derived from an EMBL/GenBank/DDBJ whole genome shotgun (WGS) entry which is preliminary data.</text>
</comment>
<keyword evidence="5" id="KW-0456">Lyase</keyword>
<dbReference type="NCBIfam" id="TIGR03124">
    <property type="entry name" value="citrate_citX"/>
    <property type="match status" value="1"/>
</dbReference>
<comment type="catalytic activity">
    <reaction evidence="4">
        <text>apo-[citrate lyase ACP] + 2'-(5''-triphospho-alpha-D-ribosyl)-3'-dephospho-CoA = holo-[citrate lyase ACP] + diphosphate</text>
        <dbReference type="Rhea" id="RHEA:16333"/>
        <dbReference type="Rhea" id="RHEA-COMP:10157"/>
        <dbReference type="Rhea" id="RHEA-COMP:10158"/>
        <dbReference type="ChEBI" id="CHEBI:29999"/>
        <dbReference type="ChEBI" id="CHEBI:33019"/>
        <dbReference type="ChEBI" id="CHEBI:61378"/>
        <dbReference type="ChEBI" id="CHEBI:82683"/>
        <dbReference type="EC" id="2.7.7.61"/>
    </reaction>
</comment>
<reference evidence="5" key="2">
    <citation type="journal article" date="2021" name="PeerJ">
        <title>Extensive microbial diversity within the chicken gut microbiome revealed by metagenomics and culture.</title>
        <authorList>
            <person name="Gilroy R."/>
            <person name="Ravi A."/>
            <person name="Getino M."/>
            <person name="Pursley I."/>
            <person name="Horton D.L."/>
            <person name="Alikhan N.F."/>
            <person name="Baker D."/>
            <person name="Gharbi K."/>
            <person name="Hall N."/>
            <person name="Watson M."/>
            <person name="Adriaenssens E.M."/>
            <person name="Foster-Nyarko E."/>
            <person name="Jarju S."/>
            <person name="Secka A."/>
            <person name="Antonio M."/>
            <person name="Oren A."/>
            <person name="Chaudhuri R.R."/>
            <person name="La Ragione R."/>
            <person name="Hildebrand F."/>
            <person name="Pallen M.J."/>
        </authorList>
    </citation>
    <scope>NUCLEOTIDE SEQUENCE</scope>
    <source>
        <strain evidence="5">ChiBcec2-4451</strain>
    </source>
</reference>
<gene>
    <name evidence="5" type="primary">citX</name>
    <name evidence="5" type="ORF">IAA63_01155</name>
</gene>
<accession>A0A9D1NRQ3</accession>